<dbReference type="OrthoDB" id="45365at2759"/>
<dbReference type="InterPro" id="IPR050354">
    <property type="entry name" value="F-box/kelch-repeat_ARATH"/>
</dbReference>
<feature type="region of interest" description="Disordered" evidence="1">
    <location>
        <begin position="1"/>
        <end position="20"/>
    </location>
</feature>
<evidence type="ECO:0000313" key="5">
    <source>
        <dbReference type="Proteomes" id="UP000694251"/>
    </source>
</evidence>
<dbReference type="PANTHER" id="PTHR24414:SF127">
    <property type="entry name" value="F-BOX ASSOCIATED DOMAIN-CONTAINING PROTEIN"/>
    <property type="match status" value="1"/>
</dbReference>
<dbReference type="SMART" id="SM00612">
    <property type="entry name" value="Kelch"/>
    <property type="match status" value="2"/>
</dbReference>
<evidence type="ECO:0000259" key="2">
    <source>
        <dbReference type="Pfam" id="PF00646"/>
    </source>
</evidence>
<evidence type="ECO:0000256" key="1">
    <source>
        <dbReference type="SAM" id="MobiDB-lite"/>
    </source>
</evidence>
<dbReference type="InterPro" id="IPR057499">
    <property type="entry name" value="Kelch_FKB95"/>
</dbReference>
<feature type="domain" description="FKB95-like N-terminal Kelch" evidence="3">
    <location>
        <begin position="94"/>
        <end position="356"/>
    </location>
</feature>
<sequence>MKKEEMKKQTESPPSPETPTFSSLPYDLVFNCLARVPRFHHPTLSLVSKDLRSLMASPELEATRTRMGITETYLCLCVCSIGNYYDISSRWFTVATIPKHEKLKPIPSLSYLHPQFSSLLTIGSEIYNIGGFFNLKKRKKSKRVLVFDFLTNQRRRLPKMRVPRVDPAVDVINGKIYVIGGTGSNNIEDWGEVYDPKTQMWEPVLPTTQDLTIQMNVVPGRLVMGGKFYGICGDYTLQSLTDFYLVEIDNMLYLTRVYIGMLFWYDLKEPLGWNKVKGLDELPKFTDLTSLASSIGGRRGVTVWWKTIVACGEGSFCEGNFCKECKTEIWCAEISFERRGGLGELWGFVEWSKIVLTLDRCDSHSLLLDSVILTY</sequence>
<dbReference type="CDD" id="cd22152">
    <property type="entry name" value="F-box_AtAFR-like"/>
    <property type="match status" value="1"/>
</dbReference>
<dbReference type="AlphaFoldDB" id="A0A8T2CLB8"/>
<dbReference type="InterPro" id="IPR001810">
    <property type="entry name" value="F-box_dom"/>
</dbReference>
<feature type="compositionally biased region" description="Basic and acidic residues" evidence="1">
    <location>
        <begin position="1"/>
        <end position="10"/>
    </location>
</feature>
<dbReference type="EMBL" id="JAEFBJ010000006">
    <property type="protein sequence ID" value="KAG7600247.1"/>
    <property type="molecule type" value="Genomic_DNA"/>
</dbReference>
<proteinExistence type="predicted"/>
<dbReference type="Pfam" id="PF25210">
    <property type="entry name" value="Kelch_FKB95"/>
    <property type="match status" value="1"/>
</dbReference>
<dbReference type="InterPro" id="IPR006652">
    <property type="entry name" value="Kelch_1"/>
</dbReference>
<protein>
    <submittedName>
        <fullName evidence="4">Kelch-type beta propeller</fullName>
    </submittedName>
</protein>
<evidence type="ECO:0000313" key="4">
    <source>
        <dbReference type="EMBL" id="KAG7600247.1"/>
    </source>
</evidence>
<evidence type="ECO:0000259" key="3">
    <source>
        <dbReference type="Pfam" id="PF25210"/>
    </source>
</evidence>
<keyword evidence="5" id="KW-1185">Reference proteome</keyword>
<accession>A0A8T2CLB8</accession>
<reference evidence="4 5" key="1">
    <citation type="submission" date="2020-12" db="EMBL/GenBank/DDBJ databases">
        <title>Concerted genomic and epigenomic changes stabilize Arabidopsis allopolyploids.</title>
        <authorList>
            <person name="Chen Z."/>
        </authorList>
    </citation>
    <scope>NUCLEOTIDE SEQUENCE [LARGE SCALE GENOMIC DNA]</scope>
    <source>
        <strain evidence="4">As9502</strain>
        <tissue evidence="4">Leaf</tissue>
    </source>
</reference>
<gene>
    <name evidence="4" type="ORF">ISN44_As06g043660</name>
</gene>
<comment type="caution">
    <text evidence="4">The sequence shown here is derived from an EMBL/GenBank/DDBJ whole genome shotgun (WGS) entry which is preliminary data.</text>
</comment>
<dbReference type="Pfam" id="PF00646">
    <property type="entry name" value="F-box"/>
    <property type="match status" value="1"/>
</dbReference>
<feature type="domain" description="F-box" evidence="2">
    <location>
        <begin position="21"/>
        <end position="60"/>
    </location>
</feature>
<name>A0A8T2CLB8_ARASU</name>
<organism evidence="4 5">
    <name type="scientific">Arabidopsis suecica</name>
    <name type="common">Swedish thale-cress</name>
    <name type="synonym">Cardaminopsis suecica</name>
    <dbReference type="NCBI Taxonomy" id="45249"/>
    <lineage>
        <taxon>Eukaryota</taxon>
        <taxon>Viridiplantae</taxon>
        <taxon>Streptophyta</taxon>
        <taxon>Embryophyta</taxon>
        <taxon>Tracheophyta</taxon>
        <taxon>Spermatophyta</taxon>
        <taxon>Magnoliopsida</taxon>
        <taxon>eudicotyledons</taxon>
        <taxon>Gunneridae</taxon>
        <taxon>Pentapetalae</taxon>
        <taxon>rosids</taxon>
        <taxon>malvids</taxon>
        <taxon>Brassicales</taxon>
        <taxon>Brassicaceae</taxon>
        <taxon>Camelineae</taxon>
        <taxon>Arabidopsis</taxon>
    </lineage>
</organism>
<dbReference type="PANTHER" id="PTHR24414">
    <property type="entry name" value="F-BOX/KELCH-REPEAT PROTEIN SKIP4"/>
    <property type="match status" value="1"/>
</dbReference>
<dbReference type="Proteomes" id="UP000694251">
    <property type="component" value="Chromosome 6"/>
</dbReference>